<evidence type="ECO:0000313" key="2">
    <source>
        <dbReference type="Proteomes" id="UP001056708"/>
    </source>
</evidence>
<name>A0ABY5AMX2_9CYAN</name>
<dbReference type="EMBL" id="CP098611">
    <property type="protein sequence ID" value="USR90569.1"/>
    <property type="molecule type" value="Genomic_DNA"/>
</dbReference>
<gene>
    <name evidence="1" type="ORF">NEA10_17315</name>
</gene>
<protein>
    <submittedName>
        <fullName evidence="1">Uncharacterized protein</fullName>
    </submittedName>
</protein>
<dbReference type="Proteomes" id="UP001056708">
    <property type="component" value="Chromosome"/>
</dbReference>
<reference evidence="1" key="1">
    <citation type="submission" date="2022-06" db="EMBL/GenBank/DDBJ databases">
        <title>Genome sequence of Phormidium yuhuli AB48 isolated from an industrial photobioreactor environment.</title>
        <authorList>
            <person name="Qiu Y."/>
            <person name="Noonan A.J.C."/>
            <person name="Dofher K."/>
            <person name="Koch M."/>
            <person name="Kieft B."/>
            <person name="Lin X."/>
            <person name="Ziels R.M."/>
            <person name="Hallam S.J."/>
        </authorList>
    </citation>
    <scope>NUCLEOTIDE SEQUENCE</scope>
    <source>
        <strain evidence="1">AB48</strain>
    </source>
</reference>
<evidence type="ECO:0000313" key="1">
    <source>
        <dbReference type="EMBL" id="USR90569.1"/>
    </source>
</evidence>
<dbReference type="RefSeq" id="WP_252662597.1">
    <property type="nucleotide sequence ID" value="NZ_CP098611.1"/>
</dbReference>
<sequence>MKSLMQPLCVGVMAAGFLGFAGGAIAQPRQPVSLKQAQPPDAQTLFAQAQRLPIFAGVNMTQQQLTVLRPIFEQTHARINRVLTPEQQQKFHQALIEEGRPFQESVDLMDLTSQQEAQLDNILKMTGLQVAPILTPEQREQIQVNIDTHYSD</sequence>
<accession>A0ABY5AMX2</accession>
<proteinExistence type="predicted"/>
<keyword evidence="2" id="KW-1185">Reference proteome</keyword>
<organism evidence="1 2">
    <name type="scientific">Phormidium yuhuli AB48</name>
    <dbReference type="NCBI Taxonomy" id="2940671"/>
    <lineage>
        <taxon>Bacteria</taxon>
        <taxon>Bacillati</taxon>
        <taxon>Cyanobacteriota</taxon>
        <taxon>Cyanophyceae</taxon>
        <taxon>Oscillatoriophycideae</taxon>
        <taxon>Oscillatoriales</taxon>
        <taxon>Oscillatoriaceae</taxon>
        <taxon>Phormidium</taxon>
        <taxon>Phormidium yuhuli</taxon>
    </lineage>
</organism>